<comment type="subcellular location">
    <subcellularLocation>
        <location evidence="10">Cytoplasm</location>
    </subcellularLocation>
</comment>
<name>A0A6H1P7Q6_PRIMG</name>
<comment type="subunit">
    <text evidence="10">Monomer. Associates with 30S ribosomal subunit, binds 16S rRNA.</text>
</comment>
<feature type="domain" description="EngC GTPase" evidence="11">
    <location>
        <begin position="111"/>
        <end position="259"/>
    </location>
</feature>
<comment type="similarity">
    <text evidence="10">Belongs to the TRAFAC class YlqF/YawG GTPase family. RsgA subfamily.</text>
</comment>
<feature type="binding site" evidence="10">
    <location>
        <position position="284"/>
    </location>
    <ligand>
        <name>Zn(2+)</name>
        <dbReference type="ChEBI" id="CHEBI:29105"/>
    </ligand>
</feature>
<accession>A0A6H1P7Q6</accession>
<feature type="domain" description="CP-type G" evidence="12">
    <location>
        <begin position="103"/>
        <end position="261"/>
    </location>
</feature>
<dbReference type="SUPFAM" id="SSF50249">
    <property type="entry name" value="Nucleic acid-binding proteins"/>
    <property type="match status" value="1"/>
</dbReference>
<evidence type="ECO:0000256" key="9">
    <source>
        <dbReference type="ARBA" id="ARBA00023134"/>
    </source>
</evidence>
<evidence type="ECO:0000259" key="12">
    <source>
        <dbReference type="PROSITE" id="PS51721"/>
    </source>
</evidence>
<dbReference type="InterPro" id="IPR012340">
    <property type="entry name" value="NA-bd_OB-fold"/>
</dbReference>
<dbReference type="Gene3D" id="2.40.50.140">
    <property type="entry name" value="Nucleic acid-binding proteins"/>
    <property type="match status" value="1"/>
</dbReference>
<evidence type="ECO:0000256" key="1">
    <source>
        <dbReference type="ARBA" id="ARBA00022490"/>
    </source>
</evidence>
<dbReference type="SUPFAM" id="SSF52540">
    <property type="entry name" value="P-loop containing nucleoside triphosphate hydrolases"/>
    <property type="match status" value="1"/>
</dbReference>
<keyword evidence="9 10" id="KW-0342">GTP-binding</keyword>
<evidence type="ECO:0000256" key="6">
    <source>
        <dbReference type="ARBA" id="ARBA00022801"/>
    </source>
</evidence>
<comment type="cofactor">
    <cofactor evidence="10">
        <name>Zn(2+)</name>
        <dbReference type="ChEBI" id="CHEBI:29105"/>
    </cofactor>
    <text evidence="10">Binds 1 zinc ion per subunit.</text>
</comment>
<feature type="binding site" evidence="10">
    <location>
        <position position="291"/>
    </location>
    <ligand>
        <name>Zn(2+)</name>
        <dbReference type="ChEBI" id="CHEBI:29105"/>
    </ligand>
</feature>
<dbReference type="HAMAP" id="MF_01820">
    <property type="entry name" value="GTPase_RsgA"/>
    <property type="match status" value="1"/>
</dbReference>
<protein>
    <recommendedName>
        <fullName evidence="10">Small ribosomal subunit biogenesis GTPase RsgA</fullName>
        <ecNumber evidence="10">3.6.1.-</ecNumber>
    </recommendedName>
</protein>
<proteinExistence type="inferred from homology"/>
<dbReference type="Pfam" id="PF03193">
    <property type="entry name" value="RsgA_GTPase"/>
    <property type="match status" value="1"/>
</dbReference>
<keyword evidence="4 10" id="KW-0699">rRNA-binding</keyword>
<evidence type="ECO:0000313" key="13">
    <source>
        <dbReference type="EMBL" id="QIZ09609.1"/>
    </source>
</evidence>
<feature type="binding site" evidence="10">
    <location>
        <begin position="203"/>
        <end position="211"/>
    </location>
    <ligand>
        <name>GTP</name>
        <dbReference type="ChEBI" id="CHEBI:37565"/>
    </ligand>
</feature>
<keyword evidence="2 10" id="KW-0690">Ribosome biogenesis</keyword>
<evidence type="ECO:0000256" key="10">
    <source>
        <dbReference type="HAMAP-Rule" id="MF_01820"/>
    </source>
</evidence>
<evidence type="ECO:0000256" key="8">
    <source>
        <dbReference type="ARBA" id="ARBA00022884"/>
    </source>
</evidence>
<keyword evidence="6 10" id="KW-0378">Hydrolase</keyword>
<dbReference type="GO" id="GO:0005737">
    <property type="term" value="C:cytoplasm"/>
    <property type="evidence" value="ECO:0007669"/>
    <property type="project" value="UniProtKB-SubCell"/>
</dbReference>
<evidence type="ECO:0000256" key="7">
    <source>
        <dbReference type="ARBA" id="ARBA00022833"/>
    </source>
</evidence>
<feature type="binding site" evidence="10">
    <location>
        <position position="297"/>
    </location>
    <ligand>
        <name>Zn(2+)</name>
        <dbReference type="ChEBI" id="CHEBI:29105"/>
    </ligand>
</feature>
<evidence type="ECO:0000259" key="11">
    <source>
        <dbReference type="PROSITE" id="PS50936"/>
    </source>
</evidence>
<sequence>MNLVAMGLTETAKNDFHKLNTNDEMILGRVALEHKRMYRVWTEQGELLCEVSGRFSFNALNREDFPAVGDWVALMPRSNEGKGTILAIMPRKSKFSRKSAGLTSQEQIIATNIDTVFLVNSLNEDLNLRRIERYLLLAWESGANPVIVLSKADLCQDLDKMLAKVEAISLGGVPVIAVSAETMTGFEELEPFLKPGKTIALLGSSGVGKSTLTNRLLGEEKQLVQDIRIADDKGRHTTTHRELILLPNGSVLIDTPGMRELQLWESSDGLTETFSEIEELATQCRYRDCQHKNEPGCAVVKAIEEGLIAAERLTSYNKLQKELAFIERKADKRAQAEVKKQWKNINKQMKQRKSY</sequence>
<dbReference type="Gene3D" id="1.10.40.50">
    <property type="entry name" value="Probable gtpase engc, domain 3"/>
    <property type="match status" value="1"/>
</dbReference>
<organism evidence="13 14">
    <name type="scientific">Priestia megaterium</name>
    <name type="common">Bacillus megaterium</name>
    <dbReference type="NCBI Taxonomy" id="1404"/>
    <lineage>
        <taxon>Bacteria</taxon>
        <taxon>Bacillati</taxon>
        <taxon>Bacillota</taxon>
        <taxon>Bacilli</taxon>
        <taxon>Bacillales</taxon>
        <taxon>Bacillaceae</taxon>
        <taxon>Priestia</taxon>
    </lineage>
</organism>
<dbReference type="AlphaFoldDB" id="A0A6H1P7Q6"/>
<dbReference type="InterPro" id="IPR027417">
    <property type="entry name" value="P-loop_NTPase"/>
</dbReference>
<keyword evidence="5 10" id="KW-0547">Nucleotide-binding</keyword>
<dbReference type="NCBIfam" id="TIGR00157">
    <property type="entry name" value="ribosome small subunit-dependent GTPase A"/>
    <property type="match status" value="1"/>
</dbReference>
<dbReference type="InterPro" id="IPR004881">
    <property type="entry name" value="Ribosome_biogen_GTPase_RsgA"/>
</dbReference>
<keyword evidence="1 10" id="KW-0963">Cytoplasm</keyword>
<gene>
    <name evidence="10 13" type="primary">rsgA</name>
    <name evidence="13" type="ORF">HFZ78_25445</name>
</gene>
<dbReference type="CDD" id="cd01854">
    <property type="entry name" value="YjeQ_EngC"/>
    <property type="match status" value="1"/>
</dbReference>
<dbReference type="GO" id="GO:0019843">
    <property type="term" value="F:rRNA binding"/>
    <property type="evidence" value="ECO:0007669"/>
    <property type="project" value="UniProtKB-KW"/>
</dbReference>
<feature type="binding site" evidence="10">
    <location>
        <begin position="150"/>
        <end position="153"/>
    </location>
    <ligand>
        <name>GTP</name>
        <dbReference type="ChEBI" id="CHEBI:37565"/>
    </ligand>
</feature>
<evidence type="ECO:0000313" key="14">
    <source>
        <dbReference type="Proteomes" id="UP000501868"/>
    </source>
</evidence>
<dbReference type="Proteomes" id="UP000501868">
    <property type="component" value="Chromosome"/>
</dbReference>
<dbReference type="PROSITE" id="PS51721">
    <property type="entry name" value="G_CP"/>
    <property type="match status" value="1"/>
</dbReference>
<dbReference type="GO" id="GO:0046872">
    <property type="term" value="F:metal ion binding"/>
    <property type="evidence" value="ECO:0007669"/>
    <property type="project" value="UniProtKB-KW"/>
</dbReference>
<dbReference type="GO" id="GO:0042274">
    <property type="term" value="P:ribosomal small subunit biogenesis"/>
    <property type="evidence" value="ECO:0007669"/>
    <property type="project" value="UniProtKB-UniRule"/>
</dbReference>
<dbReference type="PANTHER" id="PTHR32120:SF10">
    <property type="entry name" value="SMALL RIBOSOMAL SUBUNIT BIOGENESIS GTPASE RSGA"/>
    <property type="match status" value="1"/>
</dbReference>
<evidence type="ECO:0000256" key="3">
    <source>
        <dbReference type="ARBA" id="ARBA00022723"/>
    </source>
</evidence>
<comment type="function">
    <text evidence="10">One of several proteins that assist in the late maturation steps of the functional core of the 30S ribosomal subunit. Helps release RbfA from mature subunits. May play a role in the assembly of ribosomal proteins into the subunit. Circularly permuted GTPase that catalyzes slow GTP hydrolysis, GTPase activity is stimulated by the 30S ribosomal subunit.</text>
</comment>
<dbReference type="InterPro" id="IPR010914">
    <property type="entry name" value="RsgA_GTPase_dom"/>
</dbReference>
<dbReference type="InterPro" id="IPR030378">
    <property type="entry name" value="G_CP_dom"/>
</dbReference>
<dbReference type="PROSITE" id="PS50936">
    <property type="entry name" value="ENGC_GTPASE"/>
    <property type="match status" value="1"/>
</dbReference>
<dbReference type="EC" id="3.6.1.-" evidence="10"/>
<dbReference type="Gene3D" id="3.40.50.300">
    <property type="entry name" value="P-loop containing nucleotide triphosphate hydrolases"/>
    <property type="match status" value="1"/>
</dbReference>
<keyword evidence="8 10" id="KW-0694">RNA-binding</keyword>
<dbReference type="PANTHER" id="PTHR32120">
    <property type="entry name" value="SMALL RIBOSOMAL SUBUNIT BIOGENESIS GTPASE RSGA"/>
    <property type="match status" value="1"/>
</dbReference>
<reference evidence="13 14" key="2">
    <citation type="submission" date="2020-04" db="EMBL/GenBank/DDBJ databases">
        <authorList>
            <person name="Fomenkov A."/>
            <person name="Anton B.P."/>
            <person name="Roberts R.J."/>
        </authorList>
    </citation>
    <scope>NUCLEOTIDE SEQUENCE [LARGE SCALE GENOMIC DNA]</scope>
    <source>
        <strain evidence="13 14">S2</strain>
    </source>
</reference>
<feature type="binding site" evidence="10">
    <location>
        <position position="289"/>
    </location>
    <ligand>
        <name>Zn(2+)</name>
        <dbReference type="ChEBI" id="CHEBI:29105"/>
    </ligand>
</feature>
<evidence type="ECO:0000256" key="5">
    <source>
        <dbReference type="ARBA" id="ARBA00022741"/>
    </source>
</evidence>
<evidence type="ECO:0000256" key="4">
    <source>
        <dbReference type="ARBA" id="ARBA00022730"/>
    </source>
</evidence>
<dbReference type="GO" id="GO:0003924">
    <property type="term" value="F:GTPase activity"/>
    <property type="evidence" value="ECO:0007669"/>
    <property type="project" value="UniProtKB-UniRule"/>
</dbReference>
<dbReference type="GO" id="GO:0005525">
    <property type="term" value="F:GTP binding"/>
    <property type="evidence" value="ECO:0007669"/>
    <property type="project" value="UniProtKB-UniRule"/>
</dbReference>
<evidence type="ECO:0000256" key="2">
    <source>
        <dbReference type="ARBA" id="ARBA00022517"/>
    </source>
</evidence>
<dbReference type="EMBL" id="CP051128">
    <property type="protein sequence ID" value="QIZ09609.1"/>
    <property type="molecule type" value="Genomic_DNA"/>
</dbReference>
<reference evidence="13 14" key="1">
    <citation type="submission" date="2020-04" db="EMBL/GenBank/DDBJ databases">
        <title>Genome-Wide Identification of 5-Methylcytosine Sites in Bacterial Genomes By High-Throughput Sequencing of MspJI Restriction Fragments.</title>
        <authorList>
            <person name="Wu V."/>
        </authorList>
    </citation>
    <scope>NUCLEOTIDE SEQUENCE [LARGE SCALE GENOMIC DNA]</scope>
    <source>
        <strain evidence="13 14">S2</strain>
    </source>
</reference>
<keyword evidence="7 10" id="KW-0862">Zinc</keyword>
<keyword evidence="3 10" id="KW-0479">Metal-binding</keyword>